<dbReference type="InterPro" id="IPR014017">
    <property type="entry name" value="DNA_helicase_UvrD-like_C"/>
</dbReference>
<evidence type="ECO:0000256" key="12">
    <source>
        <dbReference type="ARBA" id="ARBA00034617"/>
    </source>
</evidence>
<dbReference type="PANTHER" id="PTHR11070:SF59">
    <property type="entry name" value="DNA 3'-5' HELICASE"/>
    <property type="match status" value="1"/>
</dbReference>
<keyword evidence="7" id="KW-0269">Exonuclease</keyword>
<dbReference type="PROSITE" id="PS51198">
    <property type="entry name" value="UVRD_HELICASE_ATP_BIND"/>
    <property type="match status" value="1"/>
</dbReference>
<keyword evidence="3 15" id="KW-0547">Nucleotide-binding</keyword>
<dbReference type="EC" id="5.6.2.4" evidence="13"/>
<evidence type="ECO:0000256" key="14">
    <source>
        <dbReference type="ARBA" id="ARBA00048988"/>
    </source>
</evidence>
<dbReference type="GO" id="GO:0005829">
    <property type="term" value="C:cytosol"/>
    <property type="evidence" value="ECO:0007669"/>
    <property type="project" value="TreeGrafter"/>
</dbReference>
<dbReference type="Gene3D" id="3.90.320.10">
    <property type="match status" value="1"/>
</dbReference>
<evidence type="ECO:0000256" key="6">
    <source>
        <dbReference type="ARBA" id="ARBA00022806"/>
    </source>
</evidence>
<evidence type="ECO:0000256" key="8">
    <source>
        <dbReference type="ARBA" id="ARBA00022840"/>
    </source>
</evidence>
<keyword evidence="4" id="KW-0227">DNA damage</keyword>
<dbReference type="OrthoDB" id="5240387at2"/>
<dbReference type="Pfam" id="PF00580">
    <property type="entry name" value="UvrD-helicase"/>
    <property type="match status" value="1"/>
</dbReference>
<dbReference type="GO" id="GO:0004527">
    <property type="term" value="F:exonuclease activity"/>
    <property type="evidence" value="ECO:0007669"/>
    <property type="project" value="UniProtKB-KW"/>
</dbReference>
<feature type="binding site" evidence="15">
    <location>
        <begin position="27"/>
        <end position="34"/>
    </location>
    <ligand>
        <name>ATP</name>
        <dbReference type="ChEBI" id="CHEBI:30616"/>
    </ligand>
</feature>
<evidence type="ECO:0000256" key="3">
    <source>
        <dbReference type="ARBA" id="ARBA00022741"/>
    </source>
</evidence>
<evidence type="ECO:0000259" key="17">
    <source>
        <dbReference type="PROSITE" id="PS51217"/>
    </source>
</evidence>
<evidence type="ECO:0000256" key="5">
    <source>
        <dbReference type="ARBA" id="ARBA00022801"/>
    </source>
</evidence>
<sequence length="1015" mass="110393">MEQLDLDDSQRRAIKTAAGATATVITGASGTGKTTVLLEAASHIIEGGQSLVLLAAGRKAADDLRSKLTLRHGRLPHNVSVRTAQAWAFGILQEYAADRGRQTPELITGPGQDAIITELLAEIGDQIPWPEAITPDVIALPGFRAELRDLLTRAAELGLSGADLVQLGTDRSEENWIAVGHLMDHYENALALEDATAPGGAGADRFDHARLVHQAARLLATPDAWSQGAMPTWDWVLVDDYQNATLATASLLSSVHDIIPGDGRGARLVMTADPDTAVEGFRGGIAHLPGLARGSKPGLGVNAGLVTLEKRHRAGAKLAALQDSLIARIGVAGTGEHRKPEAADGEDAFSITTFPGGDQQLSGIARMIRREHVRGNLRYDDIAIITRSRGAHTEIERVLREAGVRVRPAARNQPLRYSRVVRALMDIIREAGGGELADADLLGLLSSPVIGLEPSHRRTLVQHVNAAFGESETPVRDALVEPPKDDWAHPLRKLSHILDKVRVAIASGLDAEAVLWEAWEAVGLAEDWRERALSGGPTSRSSGAMLDSVMQMFRVAQRMVDRDARTTAAQLIDELEGQDIAEDSIARTGRESGVHLLTPAMAIGQDFELVIVADLNDGAWPNLRIRDGLFGAGRLAELHLDRLTDGISGLRSVLDDELRMLAFSIGRARKELVFTAVDSEDTSHSRFIDLIATEADIEHIESSQLSMSIPGVIGRLRSAISDPTLRVRDSDRELAADILASLPTWSPSDRIGVAPETWIPTLEPSNPEPWEASTRISPSSVENILKCTLKWFMEAAGLKNVEDVRALSRGTFVHELAEKHPDGDLQAMMESVEAMWDDYAADLADGYEREFEREILLFQVETLSNYLREHPKGIVERTVRVETDSFTVAGRIDRIEETPDGPVIVDFKTGKPKSKTLVQENPQLKVYQWLYEKETGQATAGAKLVHVSEADKSGLPKTREQDPLTDEGRAQVDEMLIEVKNELGGVDLGARENDACRYCSAKVVCPLYEEGALFS</sequence>
<comment type="similarity">
    <text evidence="1">Belongs to the helicase family. UvrD subfamily.</text>
</comment>
<accession>A0A3S9PWX9</accession>
<dbReference type="InterPro" id="IPR011604">
    <property type="entry name" value="PDDEXK-like_dom_sf"/>
</dbReference>
<evidence type="ECO:0000256" key="4">
    <source>
        <dbReference type="ARBA" id="ARBA00022763"/>
    </source>
</evidence>
<evidence type="ECO:0000256" key="15">
    <source>
        <dbReference type="PROSITE-ProRule" id="PRU00560"/>
    </source>
</evidence>
<comment type="catalytic activity">
    <reaction evidence="12">
        <text>Couples ATP hydrolysis with the unwinding of duplex DNA by translocating in the 3'-5' direction.</text>
        <dbReference type="EC" id="5.6.2.4"/>
    </reaction>
</comment>
<dbReference type="SUPFAM" id="SSF52540">
    <property type="entry name" value="P-loop containing nucleoside triphosphate hydrolases"/>
    <property type="match status" value="1"/>
</dbReference>
<evidence type="ECO:0000256" key="11">
    <source>
        <dbReference type="ARBA" id="ARBA00023235"/>
    </source>
</evidence>
<protein>
    <recommendedName>
        <fullName evidence="13">DNA 3'-5' helicase</fullName>
        <ecNumber evidence="13">5.6.2.4</ecNumber>
    </recommendedName>
</protein>
<dbReference type="KEGG" id="flh:EJ997_05545"/>
<dbReference type="InterPro" id="IPR013986">
    <property type="entry name" value="DExx_box_DNA_helicase_dom_sf"/>
</dbReference>
<dbReference type="PANTHER" id="PTHR11070">
    <property type="entry name" value="UVRD / RECB / PCRA DNA HELICASE FAMILY MEMBER"/>
    <property type="match status" value="1"/>
</dbReference>
<gene>
    <name evidence="18" type="ORF">EJ997_05545</name>
</gene>
<evidence type="ECO:0000259" key="16">
    <source>
        <dbReference type="PROSITE" id="PS51198"/>
    </source>
</evidence>
<dbReference type="InterPro" id="IPR000212">
    <property type="entry name" value="DNA_helicase_UvrD/REP"/>
</dbReference>
<dbReference type="GO" id="GO:0005524">
    <property type="term" value="F:ATP binding"/>
    <property type="evidence" value="ECO:0007669"/>
    <property type="project" value="UniProtKB-UniRule"/>
</dbReference>
<feature type="domain" description="UvrD-like helicase ATP-binding" evidence="16">
    <location>
        <begin position="6"/>
        <end position="315"/>
    </location>
</feature>
<dbReference type="Gene3D" id="3.40.50.300">
    <property type="entry name" value="P-loop containing nucleotide triphosphate hydrolases"/>
    <property type="match status" value="3"/>
</dbReference>
<dbReference type="GO" id="GO:0000725">
    <property type="term" value="P:recombinational repair"/>
    <property type="evidence" value="ECO:0007669"/>
    <property type="project" value="TreeGrafter"/>
</dbReference>
<dbReference type="EMBL" id="CP034593">
    <property type="protein sequence ID" value="AZQ76881.1"/>
    <property type="molecule type" value="Genomic_DNA"/>
</dbReference>
<evidence type="ECO:0000256" key="7">
    <source>
        <dbReference type="ARBA" id="ARBA00022839"/>
    </source>
</evidence>
<reference evidence="18 19" key="1">
    <citation type="submission" date="2018-12" db="EMBL/GenBank/DDBJ databases">
        <title>Complete genome sequence of Flaviflexus sp. H23T48.</title>
        <authorList>
            <person name="Bae J.-W."/>
            <person name="Lee J.-Y."/>
        </authorList>
    </citation>
    <scope>NUCLEOTIDE SEQUENCE [LARGE SCALE GENOMIC DNA]</scope>
    <source>
        <strain evidence="18 19">H23T48</strain>
    </source>
</reference>
<evidence type="ECO:0000256" key="2">
    <source>
        <dbReference type="ARBA" id="ARBA00022722"/>
    </source>
</evidence>
<evidence type="ECO:0000256" key="1">
    <source>
        <dbReference type="ARBA" id="ARBA00009922"/>
    </source>
</evidence>
<dbReference type="Pfam" id="PF12705">
    <property type="entry name" value="PDDEXK_1"/>
    <property type="match status" value="1"/>
</dbReference>
<name>A0A3S9PWX9_9ACTO</name>
<dbReference type="AlphaFoldDB" id="A0A3S9PWX9"/>
<keyword evidence="2" id="KW-0540">Nuclease</keyword>
<dbReference type="InterPro" id="IPR027417">
    <property type="entry name" value="P-loop_NTPase"/>
</dbReference>
<keyword evidence="19" id="KW-1185">Reference proteome</keyword>
<keyword evidence="6 15" id="KW-0347">Helicase</keyword>
<keyword evidence="10" id="KW-0234">DNA repair</keyword>
<keyword evidence="5 15" id="KW-0378">Hydrolase</keyword>
<dbReference type="Proteomes" id="UP000280344">
    <property type="component" value="Chromosome"/>
</dbReference>
<comment type="catalytic activity">
    <reaction evidence="14">
        <text>ATP + H2O = ADP + phosphate + H(+)</text>
        <dbReference type="Rhea" id="RHEA:13065"/>
        <dbReference type="ChEBI" id="CHEBI:15377"/>
        <dbReference type="ChEBI" id="CHEBI:15378"/>
        <dbReference type="ChEBI" id="CHEBI:30616"/>
        <dbReference type="ChEBI" id="CHEBI:43474"/>
        <dbReference type="ChEBI" id="CHEBI:456216"/>
        <dbReference type="EC" id="5.6.2.4"/>
    </reaction>
</comment>
<evidence type="ECO:0000256" key="10">
    <source>
        <dbReference type="ARBA" id="ARBA00023204"/>
    </source>
</evidence>
<evidence type="ECO:0000256" key="9">
    <source>
        <dbReference type="ARBA" id="ARBA00023125"/>
    </source>
</evidence>
<keyword evidence="8 15" id="KW-0067">ATP-binding</keyword>
<organism evidence="18 19">
    <name type="scientific">Flaviflexus ciconiae</name>
    <dbReference type="NCBI Taxonomy" id="2496867"/>
    <lineage>
        <taxon>Bacteria</taxon>
        <taxon>Bacillati</taxon>
        <taxon>Actinomycetota</taxon>
        <taxon>Actinomycetes</taxon>
        <taxon>Actinomycetales</taxon>
        <taxon>Actinomycetaceae</taxon>
        <taxon>Flaviflexus</taxon>
    </lineage>
</organism>
<evidence type="ECO:0000313" key="19">
    <source>
        <dbReference type="Proteomes" id="UP000280344"/>
    </source>
</evidence>
<evidence type="ECO:0000313" key="18">
    <source>
        <dbReference type="EMBL" id="AZQ76881.1"/>
    </source>
</evidence>
<dbReference type="PROSITE" id="PS51217">
    <property type="entry name" value="UVRD_HELICASE_CTER"/>
    <property type="match status" value="1"/>
</dbReference>
<dbReference type="Gene3D" id="1.10.10.160">
    <property type="match status" value="1"/>
</dbReference>
<keyword evidence="9" id="KW-0238">DNA-binding</keyword>
<dbReference type="InterPro" id="IPR014016">
    <property type="entry name" value="UvrD-like_ATP-bd"/>
</dbReference>
<dbReference type="InterPro" id="IPR038726">
    <property type="entry name" value="PDDEXK_AddAB-type"/>
</dbReference>
<keyword evidence="11" id="KW-0413">Isomerase</keyword>
<dbReference type="RefSeq" id="WP_126703687.1">
    <property type="nucleotide sequence ID" value="NZ_CP034593.1"/>
</dbReference>
<feature type="domain" description="UvrD-like helicase C-terminal" evidence="17">
    <location>
        <begin position="309"/>
        <end position="604"/>
    </location>
</feature>
<dbReference type="GO" id="GO:0033202">
    <property type="term" value="C:DNA helicase complex"/>
    <property type="evidence" value="ECO:0007669"/>
    <property type="project" value="TreeGrafter"/>
</dbReference>
<dbReference type="GO" id="GO:0003677">
    <property type="term" value="F:DNA binding"/>
    <property type="evidence" value="ECO:0007669"/>
    <property type="project" value="UniProtKB-KW"/>
</dbReference>
<dbReference type="GO" id="GO:0043138">
    <property type="term" value="F:3'-5' DNA helicase activity"/>
    <property type="evidence" value="ECO:0007669"/>
    <property type="project" value="UniProtKB-EC"/>
</dbReference>
<evidence type="ECO:0000256" key="13">
    <source>
        <dbReference type="ARBA" id="ARBA00034808"/>
    </source>
</evidence>
<proteinExistence type="inferred from homology"/>